<dbReference type="AlphaFoldDB" id="A0A2S9JS25"/>
<protein>
    <submittedName>
        <fullName evidence="2">Semialdehyde dehydrogenase</fullName>
    </submittedName>
</protein>
<reference evidence="2 3" key="1">
    <citation type="submission" date="2018-02" db="EMBL/GenBank/DDBJ databases">
        <title>The draft genome of Sphingobacterium gobiense H7.</title>
        <authorList>
            <person name="Li L."/>
            <person name="Liu L."/>
            <person name="Zhang X."/>
            <person name="Wang T."/>
            <person name="Liang L."/>
        </authorList>
    </citation>
    <scope>NUCLEOTIDE SEQUENCE [LARGE SCALE GENOMIC DNA]</scope>
    <source>
        <strain evidence="2 3">ACCC 05757</strain>
    </source>
</reference>
<dbReference type="OrthoDB" id="9798632at2"/>
<dbReference type="Gene3D" id="3.40.50.720">
    <property type="entry name" value="NAD(P)-binding Rossmann-like Domain"/>
    <property type="match status" value="1"/>
</dbReference>
<name>A0A2S9JS25_9SPHI</name>
<dbReference type="EMBL" id="PVBS01000001">
    <property type="protein sequence ID" value="PRD56105.1"/>
    <property type="molecule type" value="Genomic_DNA"/>
</dbReference>
<evidence type="ECO:0000313" key="2">
    <source>
        <dbReference type="EMBL" id="PRD56105.1"/>
    </source>
</evidence>
<comment type="caution">
    <text evidence="2">The sequence shown here is derived from an EMBL/GenBank/DDBJ whole genome shotgun (WGS) entry which is preliminary data.</text>
</comment>
<evidence type="ECO:0000313" key="3">
    <source>
        <dbReference type="Proteomes" id="UP000238642"/>
    </source>
</evidence>
<dbReference type="RefSeq" id="WP_105722588.1">
    <property type="nucleotide sequence ID" value="NZ_PVBS01000001.1"/>
</dbReference>
<organism evidence="2 3">
    <name type="scientific">Sphingobacterium gobiense</name>
    <dbReference type="NCBI Taxonomy" id="1382456"/>
    <lineage>
        <taxon>Bacteria</taxon>
        <taxon>Pseudomonadati</taxon>
        <taxon>Bacteroidota</taxon>
        <taxon>Sphingobacteriia</taxon>
        <taxon>Sphingobacteriales</taxon>
        <taxon>Sphingobacteriaceae</taxon>
        <taxon>Sphingobacterium</taxon>
    </lineage>
</organism>
<keyword evidence="3" id="KW-1185">Reference proteome</keyword>
<dbReference type="InterPro" id="IPR016040">
    <property type="entry name" value="NAD(P)-bd_dom"/>
</dbReference>
<sequence>MHALIIGATGATGSDLVDLLLEDDTFQRIRIFVRRPVALQHEKLDVHLIDFDRPEQWEHLVKGDVLFSCLGTTLQAAGSKKAQWKIDYDYQYQFACAARKNNVQSLVLVSSGFASAKSPFFYTKMKGQLEDDIRALGFPYLHIFRPPSLIRKNSDRKGELLGIKFIRFFNNIGLFCAQRPLPTDVLANALTKVSKNPIGRVKIYSGEDIWEAANKRN</sequence>
<dbReference type="Proteomes" id="UP000238642">
    <property type="component" value="Unassembled WGS sequence"/>
</dbReference>
<proteinExistence type="predicted"/>
<dbReference type="PANTHER" id="PTHR14097">
    <property type="entry name" value="OXIDOREDUCTASE HTATIP2"/>
    <property type="match status" value="1"/>
</dbReference>
<dbReference type="Pfam" id="PF13460">
    <property type="entry name" value="NAD_binding_10"/>
    <property type="match status" value="1"/>
</dbReference>
<accession>A0A2S9JS25</accession>
<gene>
    <name evidence="2" type="ORF">C5749_02160</name>
</gene>
<feature type="domain" description="NAD(P)-binding" evidence="1">
    <location>
        <begin position="7"/>
        <end position="153"/>
    </location>
</feature>
<dbReference type="GO" id="GO:0051170">
    <property type="term" value="P:import into nucleus"/>
    <property type="evidence" value="ECO:0007669"/>
    <property type="project" value="TreeGrafter"/>
</dbReference>
<evidence type="ECO:0000259" key="1">
    <source>
        <dbReference type="Pfam" id="PF13460"/>
    </source>
</evidence>
<dbReference type="GO" id="GO:0005737">
    <property type="term" value="C:cytoplasm"/>
    <property type="evidence" value="ECO:0007669"/>
    <property type="project" value="TreeGrafter"/>
</dbReference>
<dbReference type="InterPro" id="IPR036291">
    <property type="entry name" value="NAD(P)-bd_dom_sf"/>
</dbReference>
<dbReference type="SUPFAM" id="SSF51735">
    <property type="entry name" value="NAD(P)-binding Rossmann-fold domains"/>
    <property type="match status" value="1"/>
</dbReference>
<dbReference type="PANTHER" id="PTHR14097:SF7">
    <property type="entry name" value="OXIDOREDUCTASE HTATIP2"/>
    <property type="match status" value="1"/>
</dbReference>